<dbReference type="OrthoDB" id="273415at2759"/>
<evidence type="ECO:0000313" key="3">
    <source>
        <dbReference type="Proteomes" id="UP000037923"/>
    </source>
</evidence>
<dbReference type="EMBL" id="LGTL01000030">
    <property type="protein sequence ID" value="KPA74256.1"/>
    <property type="molecule type" value="Genomic_DNA"/>
</dbReference>
<organism evidence="2 3">
    <name type="scientific">Leptomonas pyrrhocoris</name>
    <name type="common">Firebug parasite</name>
    <dbReference type="NCBI Taxonomy" id="157538"/>
    <lineage>
        <taxon>Eukaryota</taxon>
        <taxon>Discoba</taxon>
        <taxon>Euglenozoa</taxon>
        <taxon>Kinetoplastea</taxon>
        <taxon>Metakinetoplastina</taxon>
        <taxon>Trypanosomatida</taxon>
        <taxon>Trypanosomatidae</taxon>
        <taxon>Leishmaniinae</taxon>
        <taxon>Leptomonas</taxon>
    </lineage>
</organism>
<dbReference type="VEuPathDB" id="TriTrypDB:LpyrH10_30_0250"/>
<dbReference type="RefSeq" id="XP_015652695.1">
    <property type="nucleotide sequence ID" value="XM_015808644.1"/>
</dbReference>
<protein>
    <submittedName>
        <fullName evidence="2">Uncharacterized protein</fullName>
    </submittedName>
</protein>
<dbReference type="GeneID" id="26909547"/>
<sequence length="815" mass="87456">MPASSFSASTSPPPPSAFGCQQQQAYSFPLHCKRSFNPTLTHQFRVEWPWPVLRSAATAATPAMNKPDLRLVTHKEDTAGEDDDFNEGGAVDDTQTTAVTPGSTTPLWRDRRRYGRPTFIVDLSGDPFIGELDTRRAGLLLSLGHRLLLPLIALEPPEELPDKAGPAHWKTEYKAPRGETAANATPPPHCAELLVGEVAAIEKMVRQRRESVALSATRRSAGAFAMPSFFSRINLSATQSADTAPSAVSQEVVRAGEAEGRSSTPSPPPPPVQQTARTALCAPPQRKPVQSYFFYSLPFRVRWLSQLQGRLVVTLPCEERILTLHAPHRLAPSAAAVTAAAAAAPVPITLVHSFSFSRGVVPLEVAEVFDRPFLAIGTHEHGVLLCSLNTASGAVEAIARVISLKGYGGAFFPVTRLAVLFPPQQRSRTAHRPASSVAAASPLPSPPWVPRAAALETLRDGVLLCSSPYEPAAILVKLDGSPEGVVEDFAMLRGVDTVLDVAPAVQPDLGPLLCTTGRKVQWLRFLQADEEAEALAAVRARRSDGAVAERCAPAVLCERMARFDYPLLRLLAGPPVLQTFAGKYVSRHRYAKHWHFGVDNRNQVILMDRTVRQYLFQSAFQLYRRLPEEQRATPPGSMLTSSTTTAGEGGVFIESDGGSVTLKVEEDEEKTEETAVAVKQEEADAGNTFGHVPATRGAKRTRPSATAISTAATRNTAPSSGRRCAKQPKAEAAAEDGTKAASGNGVVGTAHAFACSVPLEDACSGVVVVFAKDEAIQVAAAHDRCYVSLVTWRVGPPQPPPPPASFFAPTVKEEK</sequence>
<evidence type="ECO:0000313" key="2">
    <source>
        <dbReference type="EMBL" id="KPA74256.1"/>
    </source>
</evidence>
<feature type="compositionally biased region" description="Polar residues" evidence="1">
    <location>
        <begin position="93"/>
        <end position="106"/>
    </location>
</feature>
<feature type="region of interest" description="Disordered" evidence="1">
    <location>
        <begin position="630"/>
        <end position="652"/>
    </location>
</feature>
<dbReference type="AlphaFoldDB" id="A0A0M9FR97"/>
<reference evidence="2 3" key="1">
    <citation type="submission" date="2015-07" db="EMBL/GenBank/DDBJ databases">
        <title>High-quality genome of monoxenous trypanosomatid Leptomonas pyrrhocoris.</title>
        <authorList>
            <person name="Flegontov P."/>
            <person name="Butenko A."/>
            <person name="Firsov S."/>
            <person name="Vlcek C."/>
            <person name="Logacheva M.D."/>
            <person name="Field M."/>
            <person name="Filatov D."/>
            <person name="Flegontova O."/>
            <person name="Gerasimov E."/>
            <person name="Jackson A.P."/>
            <person name="Kelly S."/>
            <person name="Opperdoes F."/>
            <person name="O'Reilly A."/>
            <person name="Votypka J."/>
            <person name="Yurchenko V."/>
            <person name="Lukes J."/>
        </authorList>
    </citation>
    <scope>NUCLEOTIDE SEQUENCE [LARGE SCALE GENOMIC DNA]</scope>
    <source>
        <strain evidence="2">H10</strain>
    </source>
</reference>
<dbReference type="OMA" id="CISLVTW"/>
<feature type="region of interest" description="Disordered" evidence="1">
    <location>
        <begin position="1"/>
        <end position="20"/>
    </location>
</feature>
<feature type="compositionally biased region" description="Polar residues" evidence="1">
    <location>
        <begin position="703"/>
        <end position="719"/>
    </location>
</feature>
<name>A0A0M9FR97_LEPPY</name>
<accession>A0A0M9FR97</accession>
<proteinExistence type="predicted"/>
<keyword evidence="3" id="KW-1185">Reference proteome</keyword>
<comment type="caution">
    <text evidence="2">The sequence shown here is derived from an EMBL/GenBank/DDBJ whole genome shotgun (WGS) entry which is preliminary data.</text>
</comment>
<evidence type="ECO:0000256" key="1">
    <source>
        <dbReference type="SAM" id="MobiDB-lite"/>
    </source>
</evidence>
<gene>
    <name evidence="2" type="ORF">ABB37_09264</name>
</gene>
<feature type="compositionally biased region" description="Polar residues" evidence="1">
    <location>
        <begin position="240"/>
        <end position="249"/>
    </location>
</feature>
<feature type="region of interest" description="Disordered" evidence="1">
    <location>
        <begin position="240"/>
        <end position="276"/>
    </location>
</feature>
<feature type="region of interest" description="Disordered" evidence="1">
    <location>
        <begin position="664"/>
        <end position="725"/>
    </location>
</feature>
<feature type="region of interest" description="Disordered" evidence="1">
    <location>
        <begin position="79"/>
        <end position="108"/>
    </location>
</feature>
<dbReference type="Proteomes" id="UP000037923">
    <property type="component" value="Unassembled WGS sequence"/>
</dbReference>
<feature type="compositionally biased region" description="Low complexity" evidence="1">
    <location>
        <begin position="1"/>
        <end position="10"/>
    </location>
</feature>